<dbReference type="PROSITE" id="PS50043">
    <property type="entry name" value="HTH_LUXR_2"/>
    <property type="match status" value="1"/>
</dbReference>
<dbReference type="PANTHER" id="PTHR16305">
    <property type="entry name" value="TESTICULAR SOLUBLE ADENYLYL CYCLASE"/>
    <property type="match status" value="1"/>
</dbReference>
<reference evidence="4 5" key="1">
    <citation type="submission" date="2020-08" db="EMBL/GenBank/DDBJ databases">
        <title>Sequencing the genomes of 1000 actinobacteria strains.</title>
        <authorList>
            <person name="Klenk H.-P."/>
        </authorList>
    </citation>
    <scope>NUCLEOTIDE SEQUENCE [LARGE SCALE GENOMIC DNA]</scope>
    <source>
        <strain evidence="4 5">DSM 43768</strain>
    </source>
</reference>
<dbReference type="InterPro" id="IPR016032">
    <property type="entry name" value="Sig_transdc_resp-reg_C-effctor"/>
</dbReference>
<dbReference type="Gene3D" id="3.40.50.300">
    <property type="entry name" value="P-loop containing nucleotide triphosphate hydrolases"/>
    <property type="match status" value="1"/>
</dbReference>
<dbReference type="SMART" id="SM00421">
    <property type="entry name" value="HTH_LUXR"/>
    <property type="match status" value="1"/>
</dbReference>
<accession>A0A7X0TZM4</accession>
<proteinExistence type="predicted"/>
<dbReference type="Pfam" id="PF13191">
    <property type="entry name" value="AAA_16"/>
    <property type="match status" value="1"/>
</dbReference>
<sequence length="1030" mass="106786">MIGRNAEIAVLSRMIAESRGGQGNAVALYGVAGIGKSALLEEAASRAGEHALVLRATGVEAESELPYAALHLLLRPARHLIDRLPAGQRAALRGAFGEGHEGVPDRFLVGLAVLTLLADLAEERPLLCLIDDVHWLDRASLDALTFAARRLAAERITMVFAGRDGAEPAINGIPDLRISGLARSDCEQLLAGLTPEVRDRVIEEAEGNPLALLHFAGILTPEQRAGHLAPLPLQPPEPSMAGRLEQSLRATVRRLPERARLLLLVAAADGSGSLRLVLGAAQAFGAGPEDLEPAEHAALIDVSGDRLRFRHPLVKAAAYHEAPLARRTAAHRALAGVLDGEEHADRRAWHLSAATLEPDEQTSAILASAGDRAAGRGSNASAATAYERAAQLTVDRERRARWLAAAAESALGAGQLPRAAAAADRGRRLAADPLLLARLASVRAAVEAEQGDPAPAAHLLIAAAEGIVRVAPAEAASLLATAAGEAWFAGDRGALRRAAGLLESLAADVGVRLAGVVAAVRGMERVAAGDPATGLPLLRTALPLDLHAGEASVAVTDARHPAAIAVTDAGRPAADLPLLRALPQDPSTRETAATATDVHLPTGEAAVGITDAGLPVREAAIAAADVGSAAGEADGPATGAGLSASGVLAAVEGREVPVVGGVRPVVSGGGSERVAGTFAVFGALMTGDDDAACELAAARVAACRSRGLVGALPHALQLLTQAQILSGRHTEAAASGAEAWQIARDTGQEGRLRHLHGILARLAAIRGEDDECRRLAHQAEGSARERNGSGWGGCALTLLDLVRARYDTAAERMAGILDGPLGHTVIVTFAIADYVEACARLDEPDRATAAFARFDAWAEASGRPWAAAVAHRCRALLAPRQRAEAHFEAALAPAPLAGRPFEQARTRLLYGEWLRRARRRADAGTQLRAALHAFTELGAEPWAERARTELAATGVHAAEPGPPAASAALSTLTSQELQVVRLAATGATNRQIGAQLFLSPRTVGFHLYKAYPKLGISSRAELAGLDLGPP</sequence>
<dbReference type="SUPFAM" id="SSF46894">
    <property type="entry name" value="C-terminal effector domain of the bipartite response regulators"/>
    <property type="match status" value="1"/>
</dbReference>
<dbReference type="GO" id="GO:0004016">
    <property type="term" value="F:adenylate cyclase activity"/>
    <property type="evidence" value="ECO:0007669"/>
    <property type="project" value="TreeGrafter"/>
</dbReference>
<dbReference type="GO" id="GO:0003677">
    <property type="term" value="F:DNA binding"/>
    <property type="evidence" value="ECO:0007669"/>
    <property type="project" value="UniProtKB-KW"/>
</dbReference>
<name>A0A7X0TZM4_9ACTN</name>
<dbReference type="SUPFAM" id="SSF52540">
    <property type="entry name" value="P-loop containing nucleoside triphosphate hydrolases"/>
    <property type="match status" value="1"/>
</dbReference>
<dbReference type="AlphaFoldDB" id="A0A7X0TZM4"/>
<dbReference type="GO" id="GO:0005737">
    <property type="term" value="C:cytoplasm"/>
    <property type="evidence" value="ECO:0007669"/>
    <property type="project" value="TreeGrafter"/>
</dbReference>
<gene>
    <name evidence="4" type="ORF">HD593_004501</name>
</gene>
<evidence type="ECO:0000259" key="3">
    <source>
        <dbReference type="PROSITE" id="PS50043"/>
    </source>
</evidence>
<dbReference type="InterPro" id="IPR000792">
    <property type="entry name" value="Tscrpt_reg_LuxR_C"/>
</dbReference>
<evidence type="ECO:0000256" key="2">
    <source>
        <dbReference type="ARBA" id="ARBA00022840"/>
    </source>
</evidence>
<dbReference type="Pfam" id="PF00196">
    <property type="entry name" value="GerE"/>
    <property type="match status" value="1"/>
</dbReference>
<dbReference type="InterPro" id="IPR041664">
    <property type="entry name" value="AAA_16"/>
</dbReference>
<dbReference type="InterPro" id="IPR027417">
    <property type="entry name" value="P-loop_NTPase"/>
</dbReference>
<dbReference type="PANTHER" id="PTHR16305:SF35">
    <property type="entry name" value="TRANSCRIPTIONAL ACTIVATOR DOMAIN"/>
    <property type="match status" value="1"/>
</dbReference>
<dbReference type="CDD" id="cd06170">
    <property type="entry name" value="LuxR_C_like"/>
    <property type="match status" value="1"/>
</dbReference>
<keyword evidence="5" id="KW-1185">Reference proteome</keyword>
<organism evidence="4 5">
    <name type="scientific">Nonomuraea rubra</name>
    <dbReference type="NCBI Taxonomy" id="46180"/>
    <lineage>
        <taxon>Bacteria</taxon>
        <taxon>Bacillati</taxon>
        <taxon>Actinomycetota</taxon>
        <taxon>Actinomycetes</taxon>
        <taxon>Streptosporangiales</taxon>
        <taxon>Streptosporangiaceae</taxon>
        <taxon>Nonomuraea</taxon>
    </lineage>
</organism>
<dbReference type="GO" id="GO:0006355">
    <property type="term" value="P:regulation of DNA-templated transcription"/>
    <property type="evidence" value="ECO:0007669"/>
    <property type="project" value="InterPro"/>
</dbReference>
<keyword evidence="4" id="KW-0238">DNA-binding</keyword>
<dbReference type="Gene3D" id="1.10.10.10">
    <property type="entry name" value="Winged helix-like DNA-binding domain superfamily/Winged helix DNA-binding domain"/>
    <property type="match status" value="1"/>
</dbReference>
<evidence type="ECO:0000313" key="4">
    <source>
        <dbReference type="EMBL" id="MBB6549706.1"/>
    </source>
</evidence>
<dbReference type="InterPro" id="IPR036388">
    <property type="entry name" value="WH-like_DNA-bd_sf"/>
</dbReference>
<evidence type="ECO:0000313" key="5">
    <source>
        <dbReference type="Proteomes" id="UP000565579"/>
    </source>
</evidence>
<evidence type="ECO:0000256" key="1">
    <source>
        <dbReference type="ARBA" id="ARBA00022741"/>
    </source>
</evidence>
<comment type="caution">
    <text evidence="4">The sequence shown here is derived from an EMBL/GenBank/DDBJ whole genome shotgun (WGS) entry which is preliminary data.</text>
</comment>
<keyword evidence="1" id="KW-0547">Nucleotide-binding</keyword>
<keyword evidence="2" id="KW-0067">ATP-binding</keyword>
<dbReference type="RefSeq" id="WP_185104092.1">
    <property type="nucleotide sequence ID" value="NZ_JACHMI010000001.1"/>
</dbReference>
<feature type="domain" description="HTH luxR-type" evidence="3">
    <location>
        <begin position="965"/>
        <end position="1028"/>
    </location>
</feature>
<protein>
    <submittedName>
        <fullName evidence="4">DNA-binding CsgD family transcriptional regulator</fullName>
    </submittedName>
</protein>
<dbReference type="PRINTS" id="PR00038">
    <property type="entry name" value="HTHLUXR"/>
</dbReference>
<dbReference type="GO" id="GO:0005524">
    <property type="term" value="F:ATP binding"/>
    <property type="evidence" value="ECO:0007669"/>
    <property type="project" value="UniProtKB-KW"/>
</dbReference>
<dbReference type="EMBL" id="JACHMI010000001">
    <property type="protein sequence ID" value="MBB6549706.1"/>
    <property type="molecule type" value="Genomic_DNA"/>
</dbReference>
<dbReference type="Proteomes" id="UP000565579">
    <property type="component" value="Unassembled WGS sequence"/>
</dbReference>